<dbReference type="Proteomes" id="UP000179010">
    <property type="component" value="Unassembled WGS sequence"/>
</dbReference>
<comment type="caution">
    <text evidence="7">The sequence shown here is derived from an EMBL/GenBank/DDBJ whole genome shotgun (WGS) entry which is preliminary data.</text>
</comment>
<gene>
    <name evidence="7" type="ORF">A2994_00390</name>
</gene>
<dbReference type="InterPro" id="IPR023753">
    <property type="entry name" value="FAD/NAD-binding_dom"/>
</dbReference>
<dbReference type="PROSITE" id="PS00573">
    <property type="entry name" value="PYRIDINE_REDOX_2"/>
    <property type="match status" value="1"/>
</dbReference>
<sequence>MYDVIVLGAGAAGLSAALYATRRALKTVVLNKEFGGQTATTLAIENYPGIERIEGPELMVRFKAQAEKYGAKVLNDPATSILKLEDTFTVTGQSGKTYETKTIILAFGKTPRRLNVPGEAEFANKGVVYCATCDAPLFAGKDVAVIGGGNSGVDAALLLSKIAQQVYLVHRRDEFKAEQILVDRLKQSANVKLILNSAIDTIYGNGLVSGIKIKDLTTDQVSDLAVQGVFVEIGYEVTADFLPDGIKLNEAGEVIIDAFNYTSCPGIFAAGDSTSVPYKQTVISAGEGAKAALSAYNYIQGATPGSEISDHNLNWS</sequence>
<feature type="domain" description="FAD/NAD(P)-binding" evidence="6">
    <location>
        <begin position="2"/>
        <end position="284"/>
    </location>
</feature>
<evidence type="ECO:0000256" key="4">
    <source>
        <dbReference type="ARBA" id="ARBA00023157"/>
    </source>
</evidence>
<evidence type="ECO:0000259" key="6">
    <source>
        <dbReference type="Pfam" id="PF07992"/>
    </source>
</evidence>
<keyword evidence="1" id="KW-0285">Flavoprotein</keyword>
<accession>A0A1F4PN78</accession>
<keyword evidence="2" id="KW-0274">FAD</keyword>
<keyword evidence="3" id="KW-0560">Oxidoreductase</keyword>
<keyword evidence="4" id="KW-1015">Disulfide bond</keyword>
<proteinExistence type="predicted"/>
<dbReference type="InterPro" id="IPR050097">
    <property type="entry name" value="Ferredoxin-NADP_redctase_2"/>
</dbReference>
<reference evidence="7 8" key="1">
    <citation type="journal article" date="2016" name="Nat. Commun.">
        <title>Thousands of microbial genomes shed light on interconnected biogeochemical processes in an aquifer system.</title>
        <authorList>
            <person name="Anantharaman K."/>
            <person name="Brown C.T."/>
            <person name="Hug L.A."/>
            <person name="Sharon I."/>
            <person name="Castelle C.J."/>
            <person name="Probst A.J."/>
            <person name="Thomas B.C."/>
            <person name="Singh A."/>
            <person name="Wilkins M.J."/>
            <person name="Karaoz U."/>
            <person name="Brodie E.L."/>
            <person name="Williams K.H."/>
            <person name="Hubbard S.S."/>
            <person name="Banfield J.F."/>
        </authorList>
    </citation>
    <scope>NUCLEOTIDE SEQUENCE [LARGE SCALE GENOMIC DNA]</scope>
</reference>
<dbReference type="PRINTS" id="PR00368">
    <property type="entry name" value="FADPNR"/>
</dbReference>
<dbReference type="PANTHER" id="PTHR48105">
    <property type="entry name" value="THIOREDOXIN REDUCTASE 1-RELATED-RELATED"/>
    <property type="match status" value="1"/>
</dbReference>
<dbReference type="GO" id="GO:0016668">
    <property type="term" value="F:oxidoreductase activity, acting on a sulfur group of donors, NAD(P) as acceptor"/>
    <property type="evidence" value="ECO:0007669"/>
    <property type="project" value="UniProtKB-ARBA"/>
</dbReference>
<evidence type="ECO:0000313" key="7">
    <source>
        <dbReference type="EMBL" id="OGB85060.1"/>
    </source>
</evidence>
<dbReference type="PRINTS" id="PR00469">
    <property type="entry name" value="PNDRDTASEII"/>
</dbReference>
<evidence type="ECO:0000313" key="8">
    <source>
        <dbReference type="Proteomes" id="UP000179010"/>
    </source>
</evidence>
<dbReference type="AlphaFoldDB" id="A0A1F4PN78"/>
<evidence type="ECO:0000256" key="1">
    <source>
        <dbReference type="ARBA" id="ARBA00022630"/>
    </source>
</evidence>
<dbReference type="SUPFAM" id="SSF51905">
    <property type="entry name" value="FAD/NAD(P)-binding domain"/>
    <property type="match status" value="1"/>
</dbReference>
<dbReference type="PROSITE" id="PS00430">
    <property type="entry name" value="TONB_DEPENDENT_REC_1"/>
    <property type="match status" value="1"/>
</dbReference>
<name>A0A1F4PN78_UNCK3</name>
<organism evidence="7 8">
    <name type="scientific">candidate division Kazan bacterium RIFCSPLOWO2_01_FULL_48_13</name>
    <dbReference type="NCBI Taxonomy" id="1798539"/>
    <lineage>
        <taxon>Bacteria</taxon>
        <taxon>Bacteria division Kazan-3B-28</taxon>
    </lineage>
</organism>
<evidence type="ECO:0000256" key="3">
    <source>
        <dbReference type="ARBA" id="ARBA00023002"/>
    </source>
</evidence>
<dbReference type="InterPro" id="IPR008255">
    <property type="entry name" value="Pyr_nucl-diS_OxRdtase_2_AS"/>
</dbReference>
<dbReference type="InterPro" id="IPR010916">
    <property type="entry name" value="TonB_box_CS"/>
</dbReference>
<evidence type="ECO:0000256" key="2">
    <source>
        <dbReference type="ARBA" id="ARBA00022827"/>
    </source>
</evidence>
<dbReference type="STRING" id="1798539.A2994_00390"/>
<protein>
    <recommendedName>
        <fullName evidence="6">FAD/NAD(P)-binding domain-containing protein</fullName>
    </recommendedName>
</protein>
<dbReference type="Pfam" id="PF07992">
    <property type="entry name" value="Pyr_redox_2"/>
    <property type="match status" value="1"/>
</dbReference>
<evidence type="ECO:0000256" key="5">
    <source>
        <dbReference type="ARBA" id="ARBA00023284"/>
    </source>
</evidence>
<dbReference type="EMBL" id="METE01000011">
    <property type="protein sequence ID" value="OGB85060.1"/>
    <property type="molecule type" value="Genomic_DNA"/>
</dbReference>
<dbReference type="InterPro" id="IPR036188">
    <property type="entry name" value="FAD/NAD-bd_sf"/>
</dbReference>
<keyword evidence="5" id="KW-0676">Redox-active center</keyword>
<dbReference type="Gene3D" id="3.50.50.60">
    <property type="entry name" value="FAD/NAD(P)-binding domain"/>
    <property type="match status" value="2"/>
</dbReference>